<organism evidence="2 3">
    <name type="scientific">Paenibacillus elgii</name>
    <dbReference type="NCBI Taxonomy" id="189691"/>
    <lineage>
        <taxon>Bacteria</taxon>
        <taxon>Bacillati</taxon>
        <taxon>Bacillota</taxon>
        <taxon>Bacilli</taxon>
        <taxon>Bacillales</taxon>
        <taxon>Paenibacillaceae</taxon>
        <taxon>Paenibacillus</taxon>
    </lineage>
</organism>
<evidence type="ECO:0000313" key="3">
    <source>
        <dbReference type="Proteomes" id="UP000244184"/>
    </source>
</evidence>
<feature type="transmembrane region" description="Helical" evidence="1">
    <location>
        <begin position="142"/>
        <end position="165"/>
    </location>
</feature>
<comment type="caution">
    <text evidence="2">The sequence shown here is derived from an EMBL/GenBank/DDBJ whole genome shotgun (WGS) entry which is preliminary data.</text>
</comment>
<name>A0A2T6G9Q4_9BACL</name>
<evidence type="ECO:0000313" key="2">
    <source>
        <dbReference type="EMBL" id="PUA40898.1"/>
    </source>
</evidence>
<accession>A0A2T6G9Q4</accession>
<dbReference type="SUPFAM" id="SSF50242">
    <property type="entry name" value="TIMP-like"/>
    <property type="match status" value="1"/>
</dbReference>
<proteinExistence type="predicted"/>
<dbReference type="Proteomes" id="UP000244184">
    <property type="component" value="Unassembled WGS sequence"/>
</dbReference>
<protein>
    <recommendedName>
        <fullName evidence="4">Tissue inhibitor of metalloproteinase</fullName>
    </recommendedName>
</protein>
<reference evidence="2 3" key="1">
    <citation type="submission" date="2018-03" db="EMBL/GenBank/DDBJ databases">
        <title>Genome sequence of Paenibacillus elgii strain AC13 an antimicrobial compound producing bacteria.</title>
        <authorList>
            <person name="Kurokawa A.S."/>
            <person name="Araujo J.F."/>
            <person name="Costa R.A."/>
            <person name="Ortega D.B."/>
            <person name="Pires A.S."/>
            <person name="Pappas G.J.Jr."/>
            <person name="Franco O.L."/>
            <person name="Barreto C."/>
            <person name="Magalhaes B.S."/>
            <person name="Kruger R.H."/>
        </authorList>
    </citation>
    <scope>NUCLEOTIDE SEQUENCE [LARGE SCALE GENOMIC DNA]</scope>
    <source>
        <strain evidence="2 3">AC13</strain>
    </source>
</reference>
<keyword evidence="1" id="KW-0812">Transmembrane</keyword>
<dbReference type="AlphaFoldDB" id="A0A2T6G9Q4"/>
<dbReference type="EMBL" id="PYHP01000005">
    <property type="protein sequence ID" value="PUA40898.1"/>
    <property type="molecule type" value="Genomic_DNA"/>
</dbReference>
<dbReference type="Gene3D" id="2.40.50.120">
    <property type="match status" value="1"/>
</dbReference>
<sequence length="173" mass="18821">MFPMRRYLPTVLLLIWVLGLIWPAGEANALSCARQTSVNEEFARSTVVFHGKAVGERKNGATTFEVTEAWKGVASGKIDVQVSTMWMPVQQGEAYLVYAAQKDGVLTAHLCGRTALWEQGRADTASFPPTSVTLTNAPAAPWSLTVAGTVVALVFAVLMTSLTIARRRDPKRK</sequence>
<evidence type="ECO:0000256" key="1">
    <source>
        <dbReference type="SAM" id="Phobius"/>
    </source>
</evidence>
<gene>
    <name evidence="2" type="ORF">C8Z91_01605</name>
</gene>
<evidence type="ECO:0008006" key="4">
    <source>
        <dbReference type="Google" id="ProtNLM"/>
    </source>
</evidence>
<dbReference type="InterPro" id="IPR008993">
    <property type="entry name" value="TIMP-like_OB-fold"/>
</dbReference>
<keyword evidence="1" id="KW-1133">Transmembrane helix</keyword>
<keyword evidence="1" id="KW-0472">Membrane</keyword>